<dbReference type="SUPFAM" id="SSF51735">
    <property type="entry name" value="NAD(P)-binding Rossmann-fold domains"/>
    <property type="match status" value="1"/>
</dbReference>
<evidence type="ECO:0000256" key="6">
    <source>
        <dbReference type="ARBA" id="ARBA00023136"/>
    </source>
</evidence>
<evidence type="ECO:0000256" key="2">
    <source>
        <dbReference type="ARBA" id="ARBA00005551"/>
    </source>
</evidence>
<dbReference type="InterPro" id="IPR003148">
    <property type="entry name" value="RCK_N"/>
</dbReference>
<dbReference type="AlphaFoldDB" id="A0A2H0BWM0"/>
<feature type="transmembrane region" description="Helical" evidence="7">
    <location>
        <begin position="90"/>
        <end position="112"/>
    </location>
</feature>
<feature type="transmembrane region" description="Helical" evidence="7">
    <location>
        <begin position="60"/>
        <end position="78"/>
    </location>
</feature>
<name>A0A2H0BWM0_9BACT</name>
<dbReference type="PANTHER" id="PTHR42751">
    <property type="entry name" value="SODIUM/HYDROGEN EXCHANGER FAMILY/TRKA DOMAIN PROTEIN"/>
    <property type="match status" value="1"/>
</dbReference>
<evidence type="ECO:0000256" key="1">
    <source>
        <dbReference type="ARBA" id="ARBA00004141"/>
    </source>
</evidence>
<feature type="transmembrane region" description="Helical" evidence="7">
    <location>
        <begin position="6"/>
        <end position="27"/>
    </location>
</feature>
<evidence type="ECO:0000256" key="4">
    <source>
        <dbReference type="ARBA" id="ARBA00022692"/>
    </source>
</evidence>
<keyword evidence="3" id="KW-0813">Transport</keyword>
<dbReference type="Pfam" id="PF02254">
    <property type="entry name" value="TrkA_N"/>
    <property type="match status" value="1"/>
</dbReference>
<evidence type="ECO:0000256" key="5">
    <source>
        <dbReference type="ARBA" id="ARBA00022989"/>
    </source>
</evidence>
<comment type="caution">
    <text evidence="9">The sequence shown here is derived from an EMBL/GenBank/DDBJ whole genome shotgun (WGS) entry which is preliminary data.</text>
</comment>
<keyword evidence="5 7" id="KW-1133">Transmembrane helix</keyword>
<feature type="transmembrane region" description="Helical" evidence="7">
    <location>
        <begin position="149"/>
        <end position="172"/>
    </location>
</feature>
<comment type="subcellular location">
    <subcellularLocation>
        <location evidence="1">Membrane</location>
        <topology evidence="1">Multi-pass membrane protein</topology>
    </subcellularLocation>
</comment>
<dbReference type="InterPro" id="IPR038770">
    <property type="entry name" value="Na+/solute_symporter_sf"/>
</dbReference>
<sequence length="589" mass="64884">MGELALPLVGNLLAFLVFPLVGGYVAHKLKLPSIIGYIVGGVILGLIMGDYVRGATITNVANIGVILLLFTVGLEIHLGSLRKSAKFITIGGIAQIIFTSLAVLILSVLFGFSPIESVVIGLAFSLSSTAVIAKLLQDEGTEDTVFGELVLGVLILQDLAVIPLMTILSSYGAAPTFTQSLVEIGISLLKAGVVLTTVFVFGRQIIPFLYRKVAGLSRELLNLFTIFMIFVIVALFSTLGLSASIAAFIAGMLVGQTLEHYHVFSQIRPLRDLFTIFFFVYLGISIDLSIISNTIGTIILFTSILILLKFVIISVIFMILRYHSRISYFIGLYLANVGEFSFIILHQSQNNNLISETTFVTAITSVLLSIALAPIIIAQKHRIYAALKAGIKFALPTLYIHIHEKADRDLAKVEDMKLHNHIILLGMGRVGLYIAEALRKLKIDFVIIDRDYHAVTRAKREGYTAIYGDPTDIDILEYAQAGSAKAIISTVPDRLSQEMILLNAKNLNNQAPVYSRVHYQEHIRQMYKLGADVAVQPEFEAALTLLKETMLKLGYSLTEIGKEFSYLKEIQSSDIKDRKKSRLPESKRN</sequence>
<dbReference type="Gene3D" id="3.40.50.720">
    <property type="entry name" value="NAD(P)-binding Rossmann-like Domain"/>
    <property type="match status" value="1"/>
</dbReference>
<feature type="transmembrane region" description="Helical" evidence="7">
    <location>
        <begin position="34"/>
        <end position="54"/>
    </location>
</feature>
<feature type="transmembrane region" description="Helical" evidence="7">
    <location>
        <begin position="223"/>
        <end position="253"/>
    </location>
</feature>
<dbReference type="InterPro" id="IPR036291">
    <property type="entry name" value="NAD(P)-bd_dom_sf"/>
</dbReference>
<comment type="similarity">
    <text evidence="2">Belongs to the monovalent cation:proton antiporter 2 (CPA2) transporter (TC 2.A.37) family.</text>
</comment>
<dbReference type="GO" id="GO:0016020">
    <property type="term" value="C:membrane"/>
    <property type="evidence" value="ECO:0007669"/>
    <property type="project" value="UniProtKB-SubCell"/>
</dbReference>
<feature type="transmembrane region" description="Helical" evidence="7">
    <location>
        <begin position="326"/>
        <end position="345"/>
    </location>
</feature>
<dbReference type="PROSITE" id="PS51201">
    <property type="entry name" value="RCK_N"/>
    <property type="match status" value="1"/>
</dbReference>
<feature type="transmembrane region" description="Helical" evidence="7">
    <location>
        <begin position="184"/>
        <end position="202"/>
    </location>
</feature>
<dbReference type="InterPro" id="IPR006153">
    <property type="entry name" value="Cation/H_exchanger_TM"/>
</dbReference>
<dbReference type="GO" id="GO:0015297">
    <property type="term" value="F:antiporter activity"/>
    <property type="evidence" value="ECO:0007669"/>
    <property type="project" value="InterPro"/>
</dbReference>
<feature type="transmembrane region" description="Helical" evidence="7">
    <location>
        <begin position="273"/>
        <end position="291"/>
    </location>
</feature>
<feature type="domain" description="RCK N-terminal" evidence="8">
    <location>
        <begin position="419"/>
        <end position="535"/>
    </location>
</feature>
<dbReference type="Proteomes" id="UP000231246">
    <property type="component" value="Unassembled WGS sequence"/>
</dbReference>
<dbReference type="GO" id="GO:0006813">
    <property type="term" value="P:potassium ion transport"/>
    <property type="evidence" value="ECO:0007669"/>
    <property type="project" value="InterPro"/>
</dbReference>
<evidence type="ECO:0000256" key="3">
    <source>
        <dbReference type="ARBA" id="ARBA00022448"/>
    </source>
</evidence>
<keyword evidence="4 7" id="KW-0812">Transmembrane</keyword>
<evidence type="ECO:0000313" key="10">
    <source>
        <dbReference type="Proteomes" id="UP000231246"/>
    </source>
</evidence>
<evidence type="ECO:0000259" key="8">
    <source>
        <dbReference type="PROSITE" id="PS51201"/>
    </source>
</evidence>
<accession>A0A2H0BWM0</accession>
<protein>
    <recommendedName>
        <fullName evidence="8">RCK N-terminal domain-containing protein</fullName>
    </recommendedName>
</protein>
<organism evidence="9 10">
    <name type="scientific">Candidatus Roizmanbacteria bacterium CG22_combo_CG10-13_8_21_14_all_38_20</name>
    <dbReference type="NCBI Taxonomy" id="1974862"/>
    <lineage>
        <taxon>Bacteria</taxon>
        <taxon>Candidatus Roizmaniibacteriota</taxon>
    </lineage>
</organism>
<keyword evidence="6 7" id="KW-0472">Membrane</keyword>
<feature type="transmembrane region" description="Helical" evidence="7">
    <location>
        <begin position="357"/>
        <end position="377"/>
    </location>
</feature>
<feature type="transmembrane region" description="Helical" evidence="7">
    <location>
        <begin position="298"/>
        <end position="320"/>
    </location>
</feature>
<dbReference type="PANTHER" id="PTHR42751:SF6">
    <property type="entry name" value="CONSERVED INTEGRAL MEMBRANE TRANSPORT PROTEIN-RELATED"/>
    <property type="match status" value="1"/>
</dbReference>
<dbReference type="Gene3D" id="1.20.1530.20">
    <property type="match status" value="1"/>
</dbReference>
<reference evidence="9 10" key="1">
    <citation type="submission" date="2017-09" db="EMBL/GenBank/DDBJ databases">
        <title>Depth-based differentiation of microbial function through sediment-hosted aquifers and enrichment of novel symbionts in the deep terrestrial subsurface.</title>
        <authorList>
            <person name="Probst A.J."/>
            <person name="Ladd B."/>
            <person name="Jarett J.K."/>
            <person name="Geller-Mcgrath D.E."/>
            <person name="Sieber C.M."/>
            <person name="Emerson J.B."/>
            <person name="Anantharaman K."/>
            <person name="Thomas B.C."/>
            <person name="Malmstrom R."/>
            <person name="Stieglmeier M."/>
            <person name="Klingl A."/>
            <person name="Woyke T."/>
            <person name="Ryan C.M."/>
            <person name="Banfield J.F."/>
        </authorList>
    </citation>
    <scope>NUCLEOTIDE SEQUENCE [LARGE SCALE GENOMIC DNA]</scope>
    <source>
        <strain evidence="9">CG22_combo_CG10-13_8_21_14_all_38_20</strain>
    </source>
</reference>
<evidence type="ECO:0000313" key="9">
    <source>
        <dbReference type="EMBL" id="PIP61378.1"/>
    </source>
</evidence>
<proteinExistence type="inferred from homology"/>
<dbReference type="EMBL" id="PCTA01000028">
    <property type="protein sequence ID" value="PIP61378.1"/>
    <property type="molecule type" value="Genomic_DNA"/>
</dbReference>
<dbReference type="Pfam" id="PF00999">
    <property type="entry name" value="Na_H_Exchanger"/>
    <property type="match status" value="1"/>
</dbReference>
<evidence type="ECO:0000256" key="7">
    <source>
        <dbReference type="SAM" id="Phobius"/>
    </source>
</evidence>
<feature type="transmembrane region" description="Helical" evidence="7">
    <location>
        <begin position="118"/>
        <end position="137"/>
    </location>
</feature>
<dbReference type="GO" id="GO:1902600">
    <property type="term" value="P:proton transmembrane transport"/>
    <property type="evidence" value="ECO:0007669"/>
    <property type="project" value="InterPro"/>
</dbReference>
<gene>
    <name evidence="9" type="ORF">COW99_04525</name>
</gene>